<reference evidence="1 2" key="1">
    <citation type="submission" date="2012-11" db="EMBL/GenBank/DDBJ databases">
        <title>Whole genome sequence of Acidisphaera rubrifaciens HS-AP3.</title>
        <authorList>
            <person name="Azuma Y."/>
            <person name="Higashiura N."/>
            <person name="Hirakawa H."/>
            <person name="Matsushita K."/>
        </authorList>
    </citation>
    <scope>NUCLEOTIDE SEQUENCE [LARGE SCALE GENOMIC DNA]</scope>
    <source>
        <strain evidence="1 2">HS-AP3</strain>
    </source>
</reference>
<dbReference type="OrthoDB" id="7272469at2"/>
<evidence type="ECO:0000313" key="2">
    <source>
        <dbReference type="Proteomes" id="UP000032680"/>
    </source>
</evidence>
<comment type="caution">
    <text evidence="1">The sequence shown here is derived from an EMBL/GenBank/DDBJ whole genome shotgun (WGS) entry which is preliminary data.</text>
</comment>
<evidence type="ECO:0000313" key="1">
    <source>
        <dbReference type="EMBL" id="GAN76350.1"/>
    </source>
</evidence>
<dbReference type="AlphaFoldDB" id="A0A0D6P3L4"/>
<name>A0A0D6P3L4_9PROT</name>
<gene>
    <name evidence="1" type="ORF">Asru_0086_26</name>
</gene>
<sequence>MTGDQSDMAARLKSVLPLGWFSDTTPVLDAVLSGLATVWSWAYELVSFARQQTRIATAAGIWLDVIANDLFGIRLLRRTNESDDAFRQRIQQEIGRPRATRDAIVVALTELTSRAPVIFEPAQAGDTGGWGAASGNAAAANGLGYGAAGAWGSLSMPFQVFVTAFRPAGSGIAAVAGWGGPAGYGAGAIEYGDLSMVTGPVTDAYLYAAVAAVMPAAGTAWMQISN</sequence>
<accession>A0A0D6P3L4</accession>
<dbReference type="RefSeq" id="WP_048860154.1">
    <property type="nucleotide sequence ID" value="NZ_BANB01000086.1"/>
</dbReference>
<protein>
    <submittedName>
        <fullName evidence="1">Uncharacterized protein</fullName>
    </submittedName>
</protein>
<dbReference type="Proteomes" id="UP000032680">
    <property type="component" value="Unassembled WGS sequence"/>
</dbReference>
<keyword evidence="2" id="KW-1185">Reference proteome</keyword>
<proteinExistence type="predicted"/>
<organism evidence="1 2">
    <name type="scientific">Acidisphaera rubrifaciens HS-AP3</name>
    <dbReference type="NCBI Taxonomy" id="1231350"/>
    <lineage>
        <taxon>Bacteria</taxon>
        <taxon>Pseudomonadati</taxon>
        <taxon>Pseudomonadota</taxon>
        <taxon>Alphaproteobacteria</taxon>
        <taxon>Acetobacterales</taxon>
        <taxon>Acetobacteraceae</taxon>
        <taxon>Acidisphaera</taxon>
    </lineage>
</organism>
<dbReference type="EMBL" id="BANB01000086">
    <property type="protein sequence ID" value="GAN76350.1"/>
    <property type="molecule type" value="Genomic_DNA"/>
</dbReference>